<evidence type="ECO:0000313" key="3">
    <source>
        <dbReference type="Proteomes" id="UP000018936"/>
    </source>
</evidence>
<feature type="domain" description="Cyclic nucleotide-binding" evidence="1">
    <location>
        <begin position="60"/>
        <end position="179"/>
    </location>
</feature>
<organism evidence="2 3">
    <name type="scientific">Ophiophagus hannah</name>
    <name type="common">King cobra</name>
    <name type="synonym">Naja hannah</name>
    <dbReference type="NCBI Taxonomy" id="8665"/>
    <lineage>
        <taxon>Eukaryota</taxon>
        <taxon>Metazoa</taxon>
        <taxon>Chordata</taxon>
        <taxon>Craniata</taxon>
        <taxon>Vertebrata</taxon>
        <taxon>Euteleostomi</taxon>
        <taxon>Lepidosauria</taxon>
        <taxon>Squamata</taxon>
        <taxon>Bifurcata</taxon>
        <taxon>Unidentata</taxon>
        <taxon>Episquamata</taxon>
        <taxon>Toxicofera</taxon>
        <taxon>Serpentes</taxon>
        <taxon>Colubroidea</taxon>
        <taxon>Elapidae</taxon>
        <taxon>Elapinae</taxon>
        <taxon>Ophiophagus</taxon>
    </lineage>
</organism>
<proteinExistence type="predicted"/>
<sequence length="284" mass="32426">MDNNHSDEPVVYEQHPTWGLKPLERSSEDVDIIFTRLKEVKAFEKFHPNLLQQICLCGYYENLEKVFRQGDIGTNWYAVLTGSLDVKVSDTSNHQYLPVPSLTKELWIAVETVQTPLKHEKTYGTVEGNVKDDAVTICTLGIGTAFGESVLDNTPRHATIVTRENSELLRIEQKDFKALWEKNVFRLCILRRSYQANSRIAFMDSTPSGLFKTDSAREHAYRRPNTHFFPPPSQHVENLTSRQTPAVLPCGNGFASIPRFENGDNINQSSGSHLSRDWLWMDQQ</sequence>
<accession>V8NN85</accession>
<dbReference type="PANTHER" id="PTHR23011:SF41">
    <property type="entry name" value="CYCLIC NUCLEOTIDE-BINDING DOMAIN-CONTAINING PROTEIN"/>
    <property type="match status" value="1"/>
</dbReference>
<dbReference type="Gene3D" id="2.60.120.10">
    <property type="entry name" value="Jelly Rolls"/>
    <property type="match status" value="1"/>
</dbReference>
<gene>
    <name evidence="2" type="ORF">L345_11270</name>
</gene>
<dbReference type="AlphaFoldDB" id="V8NN85"/>
<name>V8NN85_OPHHA</name>
<dbReference type="InterPro" id="IPR014710">
    <property type="entry name" value="RmlC-like_jellyroll"/>
</dbReference>
<comment type="caution">
    <text evidence="2">The sequence shown here is derived from an EMBL/GenBank/DDBJ whole genome shotgun (WGS) entry which is preliminary data.</text>
</comment>
<dbReference type="EMBL" id="AZIM01002972">
    <property type="protein sequence ID" value="ETE62972.1"/>
    <property type="molecule type" value="Genomic_DNA"/>
</dbReference>
<dbReference type="CDD" id="cd00038">
    <property type="entry name" value="CAP_ED"/>
    <property type="match status" value="1"/>
</dbReference>
<dbReference type="PANTHER" id="PTHR23011">
    <property type="entry name" value="CYCLIC NUCLEOTIDE-BINDING DOMAIN CONTAINING PROTEIN"/>
    <property type="match status" value="1"/>
</dbReference>
<dbReference type="OrthoDB" id="21144at2759"/>
<dbReference type="InterPro" id="IPR018490">
    <property type="entry name" value="cNMP-bd_dom_sf"/>
</dbReference>
<protein>
    <recommendedName>
        <fullName evidence="1">Cyclic nucleotide-binding domain-containing protein</fullName>
    </recommendedName>
</protein>
<dbReference type="Pfam" id="PF00027">
    <property type="entry name" value="cNMP_binding"/>
    <property type="match status" value="1"/>
</dbReference>
<feature type="non-terminal residue" evidence="2">
    <location>
        <position position="284"/>
    </location>
</feature>
<dbReference type="PROSITE" id="PS50042">
    <property type="entry name" value="CNMP_BINDING_3"/>
    <property type="match status" value="1"/>
</dbReference>
<dbReference type="InterPro" id="IPR000595">
    <property type="entry name" value="cNMP-bd_dom"/>
</dbReference>
<dbReference type="SUPFAM" id="SSF51206">
    <property type="entry name" value="cAMP-binding domain-like"/>
    <property type="match status" value="1"/>
</dbReference>
<feature type="non-terminal residue" evidence="2">
    <location>
        <position position="1"/>
    </location>
</feature>
<reference evidence="2 3" key="1">
    <citation type="journal article" date="2013" name="Proc. Natl. Acad. Sci. U.S.A.">
        <title>The king cobra genome reveals dynamic gene evolution and adaptation in the snake venom system.</title>
        <authorList>
            <person name="Vonk F.J."/>
            <person name="Casewell N.R."/>
            <person name="Henkel C.V."/>
            <person name="Heimberg A.M."/>
            <person name="Jansen H.J."/>
            <person name="McCleary R.J."/>
            <person name="Kerkkamp H.M."/>
            <person name="Vos R.A."/>
            <person name="Guerreiro I."/>
            <person name="Calvete J.J."/>
            <person name="Wuster W."/>
            <person name="Woods A.E."/>
            <person name="Logan J.M."/>
            <person name="Harrison R.A."/>
            <person name="Castoe T.A."/>
            <person name="de Koning A.P."/>
            <person name="Pollock D.D."/>
            <person name="Yandell M."/>
            <person name="Calderon D."/>
            <person name="Renjifo C."/>
            <person name="Currier R.B."/>
            <person name="Salgado D."/>
            <person name="Pla D."/>
            <person name="Sanz L."/>
            <person name="Hyder A.S."/>
            <person name="Ribeiro J.M."/>
            <person name="Arntzen J.W."/>
            <person name="van den Thillart G.E."/>
            <person name="Boetzer M."/>
            <person name="Pirovano W."/>
            <person name="Dirks R.P."/>
            <person name="Spaink H.P."/>
            <person name="Duboule D."/>
            <person name="McGlinn E."/>
            <person name="Kini R.M."/>
            <person name="Richardson M.K."/>
        </authorList>
    </citation>
    <scope>NUCLEOTIDE SEQUENCE</scope>
    <source>
        <tissue evidence="2">Blood</tissue>
    </source>
</reference>
<keyword evidence="3" id="KW-1185">Reference proteome</keyword>
<dbReference type="Proteomes" id="UP000018936">
    <property type="component" value="Unassembled WGS sequence"/>
</dbReference>
<evidence type="ECO:0000259" key="1">
    <source>
        <dbReference type="PROSITE" id="PS50042"/>
    </source>
</evidence>
<evidence type="ECO:0000313" key="2">
    <source>
        <dbReference type="EMBL" id="ETE62972.1"/>
    </source>
</evidence>